<reference evidence="6" key="2">
    <citation type="submission" date="2021-04" db="EMBL/GenBank/DDBJ databases">
        <authorList>
            <person name="Gilroy R."/>
        </authorList>
    </citation>
    <scope>NUCLEOTIDE SEQUENCE</scope>
    <source>
        <strain evidence="6">ChiGjej1B1-14440</strain>
    </source>
</reference>
<sequence length="466" mass="54830">MTIKLPKDFFFGAAMSGPQTEGSYNVGGRLRSYWDMYSDQEINAFFNNVGSYVGNDMYHKYEEDIKLLKSMNFKSFRTSMQWTRLLDQDGNINPEGAAWYHKLIDCAHENGIEIFMNMYHFDMPEYLVKRGGWQNREVVEAYANFVKKAMEEFGHKIKYWFTFNEPIVEPEQQFLHGVWYPYVKDFKQSINVQYNITLAHCLAVMNFRQLKEEGKLMADAKIGMINCFAPPYTKENPTPEDLEAVRMTDGLHNRWWLDVVAHGHLPEDVLDTVENDWKIKINRRVGDEAILAQGKVDWLGFNYYQPTRVQAPDSKFDENGLPCIAKPYIWPERKMNVHRGWEIYPKGIYDFGMKIKKECPDLPFFISENGMGVEGEEKFMDENGVIQDDYRIEFVRDHLEWIAKSIEDGANCLGYHYWGAIDNWSWCNAFKNRYGFVRVCLDDGYKRKEKKSASWIREVARTNEFE</sequence>
<dbReference type="PANTHER" id="PTHR10353:SF139">
    <property type="entry name" value="6-PHOSPHO-BETA-GLUCOSIDASE GMUD"/>
    <property type="match status" value="1"/>
</dbReference>
<dbReference type="Gene3D" id="3.20.20.80">
    <property type="entry name" value="Glycosidases"/>
    <property type="match status" value="1"/>
</dbReference>
<dbReference type="PRINTS" id="PR00131">
    <property type="entry name" value="GLHYDRLASE1"/>
</dbReference>
<keyword evidence="2 6" id="KW-0378">Hydrolase</keyword>
<dbReference type="GO" id="GO:0008422">
    <property type="term" value="F:beta-glucosidase activity"/>
    <property type="evidence" value="ECO:0007669"/>
    <property type="project" value="TreeGrafter"/>
</dbReference>
<gene>
    <name evidence="6" type="ORF">H9980_02455</name>
</gene>
<evidence type="ECO:0000313" key="6">
    <source>
        <dbReference type="EMBL" id="HIX80817.1"/>
    </source>
</evidence>
<name>A0A9D2BMD6_9FIRM</name>
<proteinExistence type="inferred from homology"/>
<evidence type="ECO:0000256" key="3">
    <source>
        <dbReference type="ARBA" id="ARBA00023295"/>
    </source>
</evidence>
<evidence type="ECO:0000256" key="1">
    <source>
        <dbReference type="ARBA" id="ARBA00010838"/>
    </source>
</evidence>
<dbReference type="AlphaFoldDB" id="A0A9D2BMD6"/>
<evidence type="ECO:0000256" key="2">
    <source>
        <dbReference type="ARBA" id="ARBA00022801"/>
    </source>
</evidence>
<dbReference type="SUPFAM" id="SSF51445">
    <property type="entry name" value="(Trans)glycosidases"/>
    <property type="match status" value="1"/>
</dbReference>
<comment type="caution">
    <text evidence="6">The sequence shown here is derived from an EMBL/GenBank/DDBJ whole genome shotgun (WGS) entry which is preliminary data.</text>
</comment>
<dbReference type="PANTHER" id="PTHR10353">
    <property type="entry name" value="GLYCOSYL HYDROLASE"/>
    <property type="match status" value="1"/>
</dbReference>
<dbReference type="InterPro" id="IPR017853">
    <property type="entry name" value="GH"/>
</dbReference>
<evidence type="ECO:0000256" key="4">
    <source>
        <dbReference type="PROSITE-ProRule" id="PRU10055"/>
    </source>
</evidence>
<reference evidence="6" key="1">
    <citation type="journal article" date="2021" name="PeerJ">
        <title>Extensive microbial diversity within the chicken gut microbiome revealed by metagenomics and culture.</title>
        <authorList>
            <person name="Gilroy R."/>
            <person name="Ravi A."/>
            <person name="Getino M."/>
            <person name="Pursley I."/>
            <person name="Horton D.L."/>
            <person name="Alikhan N.F."/>
            <person name="Baker D."/>
            <person name="Gharbi K."/>
            <person name="Hall N."/>
            <person name="Watson M."/>
            <person name="Adriaenssens E.M."/>
            <person name="Foster-Nyarko E."/>
            <person name="Jarju S."/>
            <person name="Secka A."/>
            <person name="Antonio M."/>
            <person name="Oren A."/>
            <person name="Chaudhuri R.R."/>
            <person name="La Ragione R."/>
            <person name="Hildebrand F."/>
            <person name="Pallen M.J."/>
        </authorList>
    </citation>
    <scope>NUCLEOTIDE SEQUENCE</scope>
    <source>
        <strain evidence="6">ChiGjej1B1-14440</strain>
    </source>
</reference>
<dbReference type="Proteomes" id="UP000886724">
    <property type="component" value="Unassembled WGS sequence"/>
</dbReference>
<evidence type="ECO:0000313" key="7">
    <source>
        <dbReference type="Proteomes" id="UP000886724"/>
    </source>
</evidence>
<feature type="active site" description="Nucleophile" evidence="4">
    <location>
        <position position="368"/>
    </location>
</feature>
<dbReference type="PROSITE" id="PS00572">
    <property type="entry name" value="GLYCOSYL_HYDROL_F1_1"/>
    <property type="match status" value="1"/>
</dbReference>
<dbReference type="GO" id="GO:0016052">
    <property type="term" value="P:carbohydrate catabolic process"/>
    <property type="evidence" value="ECO:0007669"/>
    <property type="project" value="TreeGrafter"/>
</dbReference>
<dbReference type="InterPro" id="IPR001360">
    <property type="entry name" value="Glyco_hydro_1"/>
</dbReference>
<dbReference type="GO" id="GO:0005829">
    <property type="term" value="C:cytosol"/>
    <property type="evidence" value="ECO:0007669"/>
    <property type="project" value="TreeGrafter"/>
</dbReference>
<dbReference type="InterPro" id="IPR018120">
    <property type="entry name" value="Glyco_hydro_1_AS"/>
</dbReference>
<protein>
    <submittedName>
        <fullName evidence="6">Glycoside hydrolase family 1 protein</fullName>
    </submittedName>
</protein>
<dbReference type="Pfam" id="PF00232">
    <property type="entry name" value="Glyco_hydro_1"/>
    <property type="match status" value="1"/>
</dbReference>
<evidence type="ECO:0000256" key="5">
    <source>
        <dbReference type="RuleBase" id="RU003690"/>
    </source>
</evidence>
<accession>A0A9D2BMD6</accession>
<dbReference type="EMBL" id="DXET01000060">
    <property type="protein sequence ID" value="HIX80817.1"/>
    <property type="molecule type" value="Genomic_DNA"/>
</dbReference>
<comment type="similarity">
    <text evidence="1 5">Belongs to the glycosyl hydrolase 1 family.</text>
</comment>
<dbReference type="FunFam" id="3.20.20.80:FF:000004">
    <property type="entry name" value="Beta-glucosidase 6-phospho-beta-glucosidase"/>
    <property type="match status" value="1"/>
</dbReference>
<keyword evidence="3" id="KW-0326">Glycosidase</keyword>
<organism evidence="6 7">
    <name type="scientific">Candidatus Erysipelatoclostridium merdavium</name>
    <dbReference type="NCBI Taxonomy" id="2838566"/>
    <lineage>
        <taxon>Bacteria</taxon>
        <taxon>Bacillati</taxon>
        <taxon>Bacillota</taxon>
        <taxon>Erysipelotrichia</taxon>
        <taxon>Erysipelotrichales</taxon>
        <taxon>Erysipelotrichales incertae sedis</taxon>
    </lineage>
</organism>